<organism evidence="2 3">
    <name type="scientific">Bartonella vinsonii subsp. berkhoffii str. Tweed</name>
    <dbReference type="NCBI Taxonomy" id="1094502"/>
    <lineage>
        <taxon>Bacteria</taxon>
        <taxon>Pseudomonadati</taxon>
        <taxon>Pseudomonadota</taxon>
        <taxon>Alphaproteobacteria</taxon>
        <taxon>Hyphomicrobiales</taxon>
        <taxon>Bartonellaceae</taxon>
        <taxon>Bartonella</taxon>
    </lineage>
</organism>
<sequence length="139" mass="15629">MVVMRGVFFKAVGFYFIVGLFLGSVWGGADAQELFLRVFVFSCFVGVVFIFGCVGVKSTVVMWGLFLMGVVFCSIVGGVLFFIREGAKHMGVSWLWCSNDFVFYVLFGFTFPFVYEGVRCVRIVSAWFLEKGFFLGSSR</sequence>
<protein>
    <submittedName>
        <fullName evidence="2">Putative integral membrane protein</fullName>
    </submittedName>
</protein>
<feature type="transmembrane region" description="Helical" evidence="1">
    <location>
        <begin position="34"/>
        <end position="54"/>
    </location>
</feature>
<evidence type="ECO:0000313" key="3">
    <source>
        <dbReference type="Proteomes" id="UP000014011"/>
    </source>
</evidence>
<feature type="transmembrane region" description="Helical" evidence="1">
    <location>
        <begin position="7"/>
        <end position="28"/>
    </location>
</feature>
<comment type="caution">
    <text evidence="2">The sequence shown here is derived from an EMBL/GenBank/DDBJ whole genome shotgun (WGS) entry which is preliminary data.</text>
</comment>
<evidence type="ECO:0000256" key="1">
    <source>
        <dbReference type="SAM" id="Phobius"/>
    </source>
</evidence>
<dbReference type="Proteomes" id="UP000014011">
    <property type="component" value="Unassembled WGS sequence"/>
</dbReference>
<reference evidence="2 3" key="1">
    <citation type="journal article" date="2013" name="PLoS Genet.">
        <title>A gene transfer agent and a dynamic repertoire of secretion systems hold the keys to the explosive radiation of the emerging pathogen Bartonella.</title>
        <authorList>
            <person name="Guy L."/>
            <person name="Nystedt B."/>
            <person name="Toft C."/>
            <person name="Zaremba-Niedzwiedzka K."/>
            <person name="Berglund E.C."/>
            <person name="Granberg F."/>
            <person name="Naslund K."/>
            <person name="Eriksson A.S."/>
            <person name="Andersson S.G."/>
        </authorList>
    </citation>
    <scope>NUCLEOTIDE SEQUENCE [LARGE SCALE GENOMIC DNA]</scope>
    <source>
        <strain evidence="2">Tweed</strain>
    </source>
</reference>
<dbReference type="EMBL" id="AGWD01000027">
    <property type="protein sequence ID" value="ENN92927.1"/>
    <property type="molecule type" value="Genomic_DNA"/>
</dbReference>
<evidence type="ECO:0000313" key="2">
    <source>
        <dbReference type="EMBL" id="ENN92927.1"/>
    </source>
</evidence>
<proteinExistence type="predicted"/>
<dbReference type="HOGENOM" id="CLU_1841206_0_0_5"/>
<gene>
    <name evidence="2" type="ORF">BVtw_15730</name>
</gene>
<accession>N6VPE0</accession>
<dbReference type="AlphaFoldDB" id="N6VPE0"/>
<feature type="transmembrane region" description="Helical" evidence="1">
    <location>
        <begin position="103"/>
        <end position="129"/>
    </location>
</feature>
<feature type="transmembrane region" description="Helical" evidence="1">
    <location>
        <begin position="61"/>
        <end position="83"/>
    </location>
</feature>
<name>N6VPE0_BARVB</name>
<keyword evidence="1" id="KW-0472">Membrane</keyword>
<keyword evidence="1" id="KW-1133">Transmembrane helix</keyword>
<keyword evidence="1" id="KW-0812">Transmembrane</keyword>